<evidence type="ECO:0000313" key="2">
    <source>
        <dbReference type="Proteomes" id="UP001497535"/>
    </source>
</evidence>
<dbReference type="Proteomes" id="UP001497535">
    <property type="component" value="Unassembled WGS sequence"/>
</dbReference>
<reference evidence="1" key="1">
    <citation type="submission" date="2023-11" db="EMBL/GenBank/DDBJ databases">
        <authorList>
            <person name="Poullet M."/>
        </authorList>
    </citation>
    <scope>NUCLEOTIDE SEQUENCE</scope>
    <source>
        <strain evidence="1">E1834</strain>
    </source>
</reference>
<proteinExistence type="predicted"/>
<gene>
    <name evidence="1" type="ORF">MENTE1834_LOCUS43739</name>
</gene>
<accession>A0ACB1AVH3</accession>
<organism evidence="1 2">
    <name type="scientific">Meloidogyne enterolobii</name>
    <name type="common">Root-knot nematode worm</name>
    <name type="synonym">Meloidogyne mayaguensis</name>
    <dbReference type="NCBI Taxonomy" id="390850"/>
    <lineage>
        <taxon>Eukaryota</taxon>
        <taxon>Metazoa</taxon>
        <taxon>Ecdysozoa</taxon>
        <taxon>Nematoda</taxon>
        <taxon>Chromadorea</taxon>
        <taxon>Rhabditida</taxon>
        <taxon>Tylenchina</taxon>
        <taxon>Tylenchomorpha</taxon>
        <taxon>Tylenchoidea</taxon>
        <taxon>Meloidogynidae</taxon>
        <taxon>Meloidogyninae</taxon>
        <taxon>Meloidogyne</taxon>
    </lineage>
</organism>
<comment type="caution">
    <text evidence="1">The sequence shown here is derived from an EMBL/GenBank/DDBJ whole genome shotgun (WGS) entry which is preliminary data.</text>
</comment>
<dbReference type="EMBL" id="CAVMJV010000127">
    <property type="protein sequence ID" value="CAK5107542.1"/>
    <property type="molecule type" value="Genomic_DNA"/>
</dbReference>
<keyword evidence="2" id="KW-1185">Reference proteome</keyword>
<protein>
    <submittedName>
        <fullName evidence="1">Uncharacterized protein</fullName>
    </submittedName>
</protein>
<evidence type="ECO:0000313" key="1">
    <source>
        <dbReference type="EMBL" id="CAK5107542.1"/>
    </source>
</evidence>
<sequence>MTVLHKIPSSERIISWWTFNQINSKKNYQVQCVGLSPTKLYKLEIVKSIYVVIVVSDGCNSDHPIRKKLHKQNTVTVTFKLFRFNFCLPYIFILQIFSLSFIQDNSYMQIYQKIISKIKDFPWIYKYFL</sequence>
<name>A0ACB1AVH3_MELEN</name>